<dbReference type="Pfam" id="PF01258">
    <property type="entry name" value="zf-dskA_traR"/>
    <property type="match status" value="1"/>
</dbReference>
<evidence type="ECO:0000256" key="4">
    <source>
        <dbReference type="PROSITE-ProRule" id="PRU00510"/>
    </source>
</evidence>
<dbReference type="RefSeq" id="WP_113290819.1">
    <property type="nucleotide sequence ID" value="NZ_QNTQ01000026.1"/>
</dbReference>
<keyword evidence="1" id="KW-0479">Metal-binding</keyword>
<keyword evidence="5" id="KW-0175">Coiled coil</keyword>
<evidence type="ECO:0000313" key="8">
    <source>
        <dbReference type="EMBL" id="RBI82880.1"/>
    </source>
</evidence>
<evidence type="ECO:0000256" key="2">
    <source>
        <dbReference type="ARBA" id="ARBA00022771"/>
    </source>
</evidence>
<feature type="domain" description="DnaK suppressor protein-like N-terminal" evidence="7">
    <location>
        <begin position="9"/>
        <end position="71"/>
    </location>
</feature>
<dbReference type="OrthoDB" id="1121111at2"/>
<organism evidence="8 9">
    <name type="scientific">Rhodosalinus halophilus</name>
    <dbReference type="NCBI Taxonomy" id="2259333"/>
    <lineage>
        <taxon>Bacteria</taxon>
        <taxon>Pseudomonadati</taxon>
        <taxon>Pseudomonadota</taxon>
        <taxon>Alphaproteobacteria</taxon>
        <taxon>Rhodobacterales</taxon>
        <taxon>Paracoccaceae</taxon>
        <taxon>Rhodosalinus</taxon>
    </lineage>
</organism>
<dbReference type="EMBL" id="QNTQ01000026">
    <property type="protein sequence ID" value="RBI82880.1"/>
    <property type="molecule type" value="Genomic_DNA"/>
</dbReference>
<feature type="zinc finger region" description="dksA C4-type" evidence="4">
    <location>
        <begin position="79"/>
        <end position="103"/>
    </location>
</feature>
<evidence type="ECO:0000256" key="1">
    <source>
        <dbReference type="ARBA" id="ARBA00022723"/>
    </source>
</evidence>
<dbReference type="InterPro" id="IPR000962">
    <property type="entry name" value="Znf_DskA_TraR"/>
</dbReference>
<dbReference type="Gene3D" id="1.20.120.910">
    <property type="entry name" value="DksA, coiled-coil domain"/>
    <property type="match status" value="1"/>
</dbReference>
<dbReference type="AlphaFoldDB" id="A0A365U4C1"/>
<reference evidence="8 9" key="1">
    <citation type="submission" date="2018-07" db="EMBL/GenBank/DDBJ databases">
        <title>Rhodosalinus sp. strain E84T genomic sequence and assembly.</title>
        <authorList>
            <person name="Liu Z.-W."/>
            <person name="Lu D.-C."/>
        </authorList>
    </citation>
    <scope>NUCLEOTIDE SEQUENCE [LARGE SCALE GENOMIC DNA]</scope>
    <source>
        <strain evidence="8 9">E84</strain>
    </source>
</reference>
<dbReference type="InterPro" id="IPR037187">
    <property type="entry name" value="DnaK_N"/>
</dbReference>
<protein>
    <submittedName>
        <fullName evidence="8">TraR/DksA family transcriptional regulator</fullName>
    </submittedName>
</protein>
<proteinExistence type="predicted"/>
<dbReference type="PANTHER" id="PTHR33823:SF4">
    <property type="entry name" value="GENERAL STRESS PROTEIN 16O"/>
    <property type="match status" value="1"/>
</dbReference>
<gene>
    <name evidence="8" type="ORF">DRV85_17795</name>
</gene>
<dbReference type="Proteomes" id="UP000253370">
    <property type="component" value="Unassembled WGS sequence"/>
</dbReference>
<keyword evidence="2" id="KW-0863">Zinc-finger</keyword>
<evidence type="ECO:0000256" key="5">
    <source>
        <dbReference type="SAM" id="Coils"/>
    </source>
</evidence>
<evidence type="ECO:0000313" key="9">
    <source>
        <dbReference type="Proteomes" id="UP000253370"/>
    </source>
</evidence>
<comment type="caution">
    <text evidence="8">The sequence shown here is derived from an EMBL/GenBank/DDBJ whole genome shotgun (WGS) entry which is preliminary data.</text>
</comment>
<dbReference type="SUPFAM" id="SSF109635">
    <property type="entry name" value="DnaK suppressor protein DksA, alpha-hairpin domain"/>
    <property type="match status" value="1"/>
</dbReference>
<evidence type="ECO:0000259" key="7">
    <source>
        <dbReference type="Pfam" id="PF21173"/>
    </source>
</evidence>
<feature type="domain" description="Zinc finger DksA/TraR C4-type" evidence="6">
    <location>
        <begin position="74"/>
        <end position="107"/>
    </location>
</feature>
<keyword evidence="3" id="KW-0862">Zinc</keyword>
<evidence type="ECO:0000256" key="3">
    <source>
        <dbReference type="ARBA" id="ARBA00022833"/>
    </source>
</evidence>
<dbReference type="Pfam" id="PF21173">
    <property type="entry name" value="DksA-like_N"/>
    <property type="match status" value="1"/>
</dbReference>
<dbReference type="PROSITE" id="PS51128">
    <property type="entry name" value="ZF_DKSA_2"/>
    <property type="match status" value="1"/>
</dbReference>
<evidence type="ECO:0000259" key="6">
    <source>
        <dbReference type="Pfam" id="PF01258"/>
    </source>
</evidence>
<dbReference type="GO" id="GO:0008270">
    <property type="term" value="F:zinc ion binding"/>
    <property type="evidence" value="ECO:0007669"/>
    <property type="project" value="UniProtKB-KW"/>
</dbReference>
<feature type="coiled-coil region" evidence="5">
    <location>
        <begin position="1"/>
        <end position="28"/>
    </location>
</feature>
<dbReference type="InterPro" id="IPR048487">
    <property type="entry name" value="DksA-like_N"/>
</dbReference>
<dbReference type="SUPFAM" id="SSF57716">
    <property type="entry name" value="Glucocorticoid receptor-like (DNA-binding domain)"/>
    <property type="match status" value="1"/>
</dbReference>
<accession>A0A365U4C1</accession>
<name>A0A365U4C1_9RHOB</name>
<dbReference type="PANTHER" id="PTHR33823">
    <property type="entry name" value="RNA POLYMERASE-BINDING TRANSCRIPTION FACTOR DKSA-RELATED"/>
    <property type="match status" value="1"/>
</dbReference>
<sequence>MTTLEERREALLARLAELDSRLHAIEAELDVPVSKDWEEAAVEQEDDEVLEALGEQSRTEVRRIRAALDRIRKGEYGYCVECGTEIAPARLDLLPATPFCAACAAKH</sequence>
<keyword evidence="9" id="KW-1185">Reference proteome</keyword>